<dbReference type="InterPro" id="IPR051156">
    <property type="entry name" value="Mito/Outer_Membr_Metalloprot"/>
</dbReference>
<evidence type="ECO:0000256" key="4">
    <source>
        <dbReference type="ARBA" id="ARBA00022833"/>
    </source>
</evidence>
<evidence type="ECO:0000256" key="3">
    <source>
        <dbReference type="ARBA" id="ARBA00022801"/>
    </source>
</evidence>
<evidence type="ECO:0000259" key="9">
    <source>
        <dbReference type="Pfam" id="PF01435"/>
    </source>
</evidence>
<dbReference type="EMBL" id="NGUP01000003">
    <property type="protein sequence ID" value="OWS69504.1"/>
    <property type="molecule type" value="Genomic_DNA"/>
</dbReference>
<reference evidence="10 11" key="1">
    <citation type="submission" date="2017-05" db="EMBL/GenBank/DDBJ databases">
        <title>Genome of Polynucleobacter sp. MWH-Feld-100.</title>
        <authorList>
            <person name="Hahn M.W."/>
        </authorList>
    </citation>
    <scope>NUCLEOTIDE SEQUENCE [LARGE SCALE GENOMIC DNA]</scope>
    <source>
        <strain evidence="10 11">MWH-Feld-100</strain>
    </source>
</reference>
<feature type="compositionally biased region" description="Basic and acidic residues" evidence="7">
    <location>
        <begin position="236"/>
        <end position="245"/>
    </location>
</feature>
<keyword evidence="11" id="KW-1185">Reference proteome</keyword>
<evidence type="ECO:0000313" key="11">
    <source>
        <dbReference type="Proteomes" id="UP000197528"/>
    </source>
</evidence>
<keyword evidence="2" id="KW-0479">Metal-binding</keyword>
<feature type="signal peptide" evidence="8">
    <location>
        <begin position="1"/>
        <end position="19"/>
    </location>
</feature>
<evidence type="ECO:0000256" key="6">
    <source>
        <dbReference type="RuleBase" id="RU003983"/>
    </source>
</evidence>
<dbReference type="PROSITE" id="PS51257">
    <property type="entry name" value="PROKAR_LIPOPROTEIN"/>
    <property type="match status" value="1"/>
</dbReference>
<feature type="chain" id="PRO_5012806856" description="Peptidase M48 domain-containing protein" evidence="8">
    <location>
        <begin position="20"/>
        <end position="261"/>
    </location>
</feature>
<keyword evidence="4 6" id="KW-0862">Zinc</keyword>
<keyword evidence="8" id="KW-0732">Signal</keyword>
<dbReference type="PANTHER" id="PTHR22726">
    <property type="entry name" value="METALLOENDOPEPTIDASE OMA1"/>
    <property type="match status" value="1"/>
</dbReference>
<dbReference type="RefSeq" id="WP_088525117.1">
    <property type="nucleotide sequence ID" value="NZ_NGUP01000003.1"/>
</dbReference>
<gene>
    <name evidence="10" type="ORF">CBI31_03870</name>
</gene>
<dbReference type="AlphaFoldDB" id="A0A254PT67"/>
<dbReference type="Proteomes" id="UP000197528">
    <property type="component" value="Unassembled WGS sequence"/>
</dbReference>
<dbReference type="GO" id="GO:0051603">
    <property type="term" value="P:proteolysis involved in protein catabolic process"/>
    <property type="evidence" value="ECO:0007669"/>
    <property type="project" value="TreeGrafter"/>
</dbReference>
<dbReference type="Pfam" id="PF01435">
    <property type="entry name" value="Peptidase_M48"/>
    <property type="match status" value="1"/>
</dbReference>
<comment type="similarity">
    <text evidence="6">Belongs to the peptidase M48 family.</text>
</comment>
<dbReference type="InterPro" id="IPR001915">
    <property type="entry name" value="Peptidase_M48"/>
</dbReference>
<comment type="cofactor">
    <cofactor evidence="6">
        <name>Zn(2+)</name>
        <dbReference type="ChEBI" id="CHEBI:29105"/>
    </cofactor>
    <text evidence="6">Binds 1 zinc ion per subunit.</text>
</comment>
<sequence>MLNLKTLFFLILISAGSLLTGCAGVKSDQASVVQIPSEEWWRGALSGRQKQPASEKQSAIQADANIQKNFALVRQKMIATSAIPFTIGFSESVDINAFASMQNGQQLIIFTAGFVKVFGNDPDVLATVLGHELGHHQLGHTQPDYGKDRNTLINVASQSLGMLSSYFVPFSGFLVGNAVKGAGLTYSRDDERDADQFGMKLALAAGFSPCGSYRFSSKMSQLGQSSSLTFLSTHPGSDERKKNSEEFSLLQKNESCEKVGK</sequence>
<feature type="region of interest" description="Disordered" evidence="7">
    <location>
        <begin position="228"/>
        <end position="247"/>
    </location>
</feature>
<evidence type="ECO:0000256" key="5">
    <source>
        <dbReference type="ARBA" id="ARBA00023049"/>
    </source>
</evidence>
<feature type="domain" description="Peptidase M48" evidence="9">
    <location>
        <begin position="76"/>
        <end position="242"/>
    </location>
</feature>
<evidence type="ECO:0000313" key="10">
    <source>
        <dbReference type="EMBL" id="OWS69504.1"/>
    </source>
</evidence>
<dbReference type="PANTHER" id="PTHR22726:SF1">
    <property type="entry name" value="METALLOENDOPEPTIDASE OMA1, MITOCHONDRIAL"/>
    <property type="match status" value="1"/>
</dbReference>
<dbReference type="GO" id="GO:0016020">
    <property type="term" value="C:membrane"/>
    <property type="evidence" value="ECO:0007669"/>
    <property type="project" value="TreeGrafter"/>
</dbReference>
<dbReference type="GO" id="GO:0046872">
    <property type="term" value="F:metal ion binding"/>
    <property type="evidence" value="ECO:0007669"/>
    <property type="project" value="UniProtKB-KW"/>
</dbReference>
<proteinExistence type="inferred from homology"/>
<keyword evidence="5 6" id="KW-0482">Metalloprotease</keyword>
<dbReference type="GO" id="GO:0004222">
    <property type="term" value="F:metalloendopeptidase activity"/>
    <property type="evidence" value="ECO:0007669"/>
    <property type="project" value="InterPro"/>
</dbReference>
<evidence type="ECO:0000256" key="2">
    <source>
        <dbReference type="ARBA" id="ARBA00022723"/>
    </source>
</evidence>
<dbReference type="CDD" id="cd07332">
    <property type="entry name" value="M48C_Oma1_like"/>
    <property type="match status" value="1"/>
</dbReference>
<name>A0A254PT67_9BURK</name>
<dbReference type="Gene3D" id="3.30.2010.10">
    <property type="entry name" value="Metalloproteases ('zincins'), catalytic domain"/>
    <property type="match status" value="1"/>
</dbReference>
<protein>
    <recommendedName>
        <fullName evidence="9">Peptidase M48 domain-containing protein</fullName>
    </recommendedName>
</protein>
<keyword evidence="1 6" id="KW-0645">Protease</keyword>
<evidence type="ECO:0000256" key="8">
    <source>
        <dbReference type="SAM" id="SignalP"/>
    </source>
</evidence>
<keyword evidence="3 6" id="KW-0378">Hydrolase</keyword>
<dbReference type="OrthoDB" id="9810445at2"/>
<accession>A0A254PT67</accession>
<evidence type="ECO:0000256" key="1">
    <source>
        <dbReference type="ARBA" id="ARBA00022670"/>
    </source>
</evidence>
<organism evidence="10 11">
    <name type="scientific">Polynucleobacter campilacus</name>
    <dbReference type="NCBI Taxonomy" id="1743163"/>
    <lineage>
        <taxon>Bacteria</taxon>
        <taxon>Pseudomonadati</taxon>
        <taxon>Pseudomonadota</taxon>
        <taxon>Betaproteobacteria</taxon>
        <taxon>Burkholderiales</taxon>
        <taxon>Burkholderiaceae</taxon>
        <taxon>Polynucleobacter</taxon>
    </lineage>
</organism>
<evidence type="ECO:0000256" key="7">
    <source>
        <dbReference type="SAM" id="MobiDB-lite"/>
    </source>
</evidence>
<comment type="caution">
    <text evidence="10">The sequence shown here is derived from an EMBL/GenBank/DDBJ whole genome shotgun (WGS) entry which is preliminary data.</text>
</comment>